<dbReference type="PANTHER" id="PTHR11533">
    <property type="entry name" value="PROTEASE M1 ZINC METALLOPROTEASE"/>
    <property type="match status" value="1"/>
</dbReference>
<feature type="signal peptide" evidence="14">
    <location>
        <begin position="1"/>
        <end position="19"/>
    </location>
</feature>
<dbReference type="GO" id="GO:0043171">
    <property type="term" value="P:peptide catabolic process"/>
    <property type="evidence" value="ECO:0007669"/>
    <property type="project" value="TreeGrafter"/>
</dbReference>
<reference evidence="19 21" key="2">
    <citation type="submission" date="2018-08" db="EMBL/GenBank/DDBJ databases">
        <title>Genomic Encyclopedia of Archaeal and Bacterial Type Strains, Phase II (KMG-II): from individual species to whole genera.</title>
        <authorList>
            <person name="Goeker M."/>
        </authorList>
    </citation>
    <scope>NUCLEOTIDE SEQUENCE [LARGE SCALE GENOMIC DNA]</scope>
    <source>
        <strain evidence="19 21">DSM 2261</strain>
    </source>
</reference>
<dbReference type="EMBL" id="CP011509">
    <property type="protein sequence ID" value="AKI99329.1"/>
    <property type="molecule type" value="Genomic_DNA"/>
</dbReference>
<evidence type="ECO:0000256" key="1">
    <source>
        <dbReference type="ARBA" id="ARBA00000098"/>
    </source>
</evidence>
<keyword evidence="3 12" id="KW-0031">Aminopeptidase</keyword>
<dbReference type="SUPFAM" id="SSF63737">
    <property type="entry name" value="Leukotriene A4 hydrolase N-terminal domain"/>
    <property type="match status" value="1"/>
</dbReference>
<sequence length="909" mass="99759">MRWSTVALVALLSINCAHAPEAPPAAPTAPTPVAAAPEWPEPQPPQLRLPDSVRPVRYALDLTLLPAEPTYSGTVTVDLDVREAVRQVWLHAQELQVTQARVLVNGRTLEARAVTATEGRLGVLLPETLGTGPAQLVLSFTGRADRERSQGLYAVEEGGEPYLYTFFEPIDARRAFPCFDEPGFKVPWTLRFTVKQEHAALANHAIVSEEPLPGGLKRVTFAESRPMPSYLVAFVVGPFQLVDAGTVGRAHVPLRFIVPRGRGAETAYAASVTPRIITLLEDFFDQTYPYEKLDVAVVPHFWGTMEHPGIVALGQPLTLIRPGEETLQRRKSYVNIAIHELAHYWFGDVVTCRWWDDVWLNESLTTWLDHEITGQFDAAWQYALEGQANSAAFALQTDSLITSPAVRKPITTNDDIIGSFDNGTTYSKGASLLSMLQGWLGAERLRDALRTHVRKHAWSVTDSEGFLATLAESLGPDAARVFRGYVDQPGVPRVSASLQCKPGTAPRLTLSQERFLPAGSTGSTAQTWAIPVCLRAGKGKDAARTCTLLSTPTAQVELPVQGCPSWLLLNAGGTGYYRVSYSREQLSQLLSAPPGALSIQERLAFLADVKAAVDRGDVPLGEAMKLVPTTATDPHRLILQRGAQLLSGIKAERLPEAERSRYRTWLRETYGARARALGWTPKPGEGDDVKQLRMMLLGLVAIGGRDASLTEEGSRLGRAWLADRKAVHPEVGWTALRLAARGGDKALYDTVLTQARASKDRNERTRLLSALGVFRDPALVKESLALVAGDTFDVRETLSILYTVFSIPESRAQAWDFYRSRFDALSSRLRSDELNGLIELVGGLCDEQGRAEAEAFLRPRVEKIEGGPRSLARALESMQLCLEAERRDQPSVREFLRGLGKGVNTPAQR</sequence>
<dbReference type="InterPro" id="IPR045357">
    <property type="entry name" value="Aminopeptidase_N-like_N"/>
</dbReference>
<dbReference type="Pfam" id="PF01433">
    <property type="entry name" value="Peptidase_M1"/>
    <property type="match status" value="1"/>
</dbReference>
<evidence type="ECO:0000259" key="17">
    <source>
        <dbReference type="Pfam" id="PF17900"/>
    </source>
</evidence>
<feature type="binding site" evidence="10">
    <location>
        <position position="343"/>
    </location>
    <ligand>
        <name>Zn(2+)</name>
        <dbReference type="ChEBI" id="CHEBI:29105"/>
        <note>catalytic</note>
    </ligand>
</feature>
<evidence type="ECO:0000313" key="20">
    <source>
        <dbReference type="Proteomes" id="UP000035579"/>
    </source>
</evidence>
<dbReference type="EC" id="3.4.11.-" evidence="12"/>
<dbReference type="EMBL" id="QUMU01000024">
    <property type="protein sequence ID" value="REG15467.1"/>
    <property type="molecule type" value="Genomic_DNA"/>
</dbReference>
<dbReference type="InterPro" id="IPR014782">
    <property type="entry name" value="Peptidase_M1_dom"/>
</dbReference>
<feature type="active site" description="Proton acceptor" evidence="9">
    <location>
        <position position="340"/>
    </location>
</feature>
<evidence type="ECO:0000256" key="10">
    <source>
        <dbReference type="PIRSR" id="PIRSR634016-3"/>
    </source>
</evidence>
<evidence type="ECO:0000313" key="18">
    <source>
        <dbReference type="EMBL" id="AKI99329.1"/>
    </source>
</evidence>
<dbReference type="PRINTS" id="PR00756">
    <property type="entry name" value="ALADIPTASE"/>
</dbReference>
<dbReference type="GO" id="GO:0008270">
    <property type="term" value="F:zinc ion binding"/>
    <property type="evidence" value="ECO:0007669"/>
    <property type="project" value="UniProtKB-UniRule"/>
</dbReference>
<evidence type="ECO:0000259" key="16">
    <source>
        <dbReference type="Pfam" id="PF11838"/>
    </source>
</evidence>
<evidence type="ECO:0000256" key="4">
    <source>
        <dbReference type="ARBA" id="ARBA00022670"/>
    </source>
</evidence>
<dbReference type="Pfam" id="PF11838">
    <property type="entry name" value="ERAP1_C"/>
    <property type="match status" value="1"/>
</dbReference>
<dbReference type="GO" id="GO:0070006">
    <property type="term" value="F:metalloaminopeptidase activity"/>
    <property type="evidence" value="ECO:0007669"/>
    <property type="project" value="TreeGrafter"/>
</dbReference>
<comment type="catalytic activity">
    <reaction evidence="1">
        <text>Release of an N-terminal amino acid, Xaa-|-Yaa- from a peptide, amide or arylamide. Xaa is preferably Ala, but may be most amino acids including Pro (slow action). When a terminal hydrophobic residue is followed by a prolyl residue, the two may be released as an intact Xaa-Pro dipeptide.</text>
        <dbReference type="EC" id="3.4.11.2"/>
    </reaction>
</comment>
<evidence type="ECO:0000256" key="7">
    <source>
        <dbReference type="ARBA" id="ARBA00022833"/>
    </source>
</evidence>
<evidence type="ECO:0000256" key="6">
    <source>
        <dbReference type="ARBA" id="ARBA00022801"/>
    </source>
</evidence>
<feature type="binding site" evidence="10">
    <location>
        <position position="362"/>
    </location>
    <ligand>
        <name>Zn(2+)</name>
        <dbReference type="ChEBI" id="CHEBI:29105"/>
        <note>catalytic</note>
    </ligand>
</feature>
<keyword evidence="14" id="KW-0732">Signal</keyword>
<evidence type="ECO:0000313" key="21">
    <source>
        <dbReference type="Proteomes" id="UP000256345"/>
    </source>
</evidence>
<dbReference type="InterPro" id="IPR050344">
    <property type="entry name" value="Peptidase_M1_aminopeptidases"/>
</dbReference>
<dbReference type="InterPro" id="IPR024571">
    <property type="entry name" value="ERAP1-like_C_dom"/>
</dbReference>
<keyword evidence="5 10" id="KW-0479">Metal-binding</keyword>
<evidence type="ECO:0000256" key="13">
    <source>
        <dbReference type="SAM" id="MobiDB-lite"/>
    </source>
</evidence>
<dbReference type="PANTHER" id="PTHR11533:SF174">
    <property type="entry name" value="PUROMYCIN-SENSITIVE AMINOPEPTIDASE-RELATED"/>
    <property type="match status" value="1"/>
</dbReference>
<name>A0AAC8Q1I7_9BACT</name>
<evidence type="ECO:0000313" key="19">
    <source>
        <dbReference type="EMBL" id="REG15467.1"/>
    </source>
</evidence>
<dbReference type="CDD" id="cd09601">
    <property type="entry name" value="M1_APN-Q_like"/>
    <property type="match status" value="1"/>
</dbReference>
<evidence type="ECO:0000256" key="11">
    <source>
        <dbReference type="PIRSR" id="PIRSR634016-4"/>
    </source>
</evidence>
<keyword evidence="4 12" id="KW-0645">Protease</keyword>
<dbReference type="GO" id="GO:0005737">
    <property type="term" value="C:cytoplasm"/>
    <property type="evidence" value="ECO:0007669"/>
    <property type="project" value="TreeGrafter"/>
</dbReference>
<comment type="cofactor">
    <cofactor evidence="10 12">
        <name>Zn(2+)</name>
        <dbReference type="ChEBI" id="CHEBI:29105"/>
    </cofactor>
    <text evidence="10 12">Binds 1 zinc ion per subunit.</text>
</comment>
<dbReference type="SUPFAM" id="SSF55486">
    <property type="entry name" value="Metalloproteases ('zincins'), catalytic domain"/>
    <property type="match status" value="1"/>
</dbReference>
<dbReference type="InterPro" id="IPR027268">
    <property type="entry name" value="Peptidase_M4/M1_CTD_sf"/>
</dbReference>
<dbReference type="Proteomes" id="UP000256345">
    <property type="component" value="Unassembled WGS sequence"/>
</dbReference>
<feature type="binding site" evidence="10">
    <location>
        <position position="339"/>
    </location>
    <ligand>
        <name>Zn(2+)</name>
        <dbReference type="ChEBI" id="CHEBI:29105"/>
        <note>catalytic</note>
    </ligand>
</feature>
<accession>A0AAC8Q1I7</accession>
<dbReference type="Gene3D" id="2.60.40.1730">
    <property type="entry name" value="tricorn interacting facor f3 domain"/>
    <property type="match status" value="1"/>
</dbReference>
<evidence type="ECO:0000256" key="2">
    <source>
        <dbReference type="ARBA" id="ARBA00010136"/>
    </source>
</evidence>
<keyword evidence="6 12" id="KW-0378">Hydrolase</keyword>
<keyword evidence="7 10" id="KW-0862">Zinc</keyword>
<feature type="site" description="Transition state stabilizer" evidence="11">
    <location>
        <position position="426"/>
    </location>
</feature>
<dbReference type="Gene3D" id="1.25.50.20">
    <property type="match status" value="1"/>
</dbReference>
<evidence type="ECO:0000256" key="14">
    <source>
        <dbReference type="SAM" id="SignalP"/>
    </source>
</evidence>
<evidence type="ECO:0000256" key="12">
    <source>
        <dbReference type="RuleBase" id="RU364040"/>
    </source>
</evidence>
<dbReference type="AlphaFoldDB" id="A0AAC8Q1I7"/>
<evidence type="ECO:0000259" key="15">
    <source>
        <dbReference type="Pfam" id="PF01433"/>
    </source>
</evidence>
<dbReference type="GO" id="GO:0016285">
    <property type="term" value="F:alanyl aminopeptidase activity"/>
    <property type="evidence" value="ECO:0007669"/>
    <property type="project" value="UniProtKB-EC"/>
</dbReference>
<feature type="chain" id="PRO_5042211704" description="Aminopeptidase" evidence="14">
    <location>
        <begin position="20"/>
        <end position="909"/>
    </location>
</feature>
<reference evidence="18 20" key="1">
    <citation type="submission" date="2015-05" db="EMBL/GenBank/DDBJ databases">
        <title>Genome assembly of Archangium gephyra DSM 2261.</title>
        <authorList>
            <person name="Sharma G."/>
            <person name="Subramanian S."/>
        </authorList>
    </citation>
    <scope>NUCLEOTIDE SEQUENCE [LARGE SCALE GENOMIC DNA]</scope>
    <source>
        <strain evidence="18 20">DSM 2261</strain>
    </source>
</reference>
<gene>
    <name evidence="18" type="ORF">AA314_00956</name>
    <name evidence="19" type="ORF">ATI61_12452</name>
</gene>
<protein>
    <recommendedName>
        <fullName evidence="12">Aminopeptidase</fullName>
        <ecNumber evidence="12">3.4.11.-</ecNumber>
    </recommendedName>
</protein>
<dbReference type="InterPro" id="IPR034016">
    <property type="entry name" value="M1_APN-typ"/>
</dbReference>
<dbReference type="GO" id="GO:0005615">
    <property type="term" value="C:extracellular space"/>
    <property type="evidence" value="ECO:0007669"/>
    <property type="project" value="TreeGrafter"/>
</dbReference>
<keyword evidence="8 12" id="KW-0482">Metalloprotease</keyword>
<dbReference type="GO" id="GO:0006508">
    <property type="term" value="P:proteolysis"/>
    <property type="evidence" value="ECO:0007669"/>
    <property type="project" value="UniProtKB-KW"/>
</dbReference>
<dbReference type="RefSeq" id="WP_047854461.1">
    <property type="nucleotide sequence ID" value="NZ_CP011509.1"/>
</dbReference>
<feature type="region of interest" description="Disordered" evidence="13">
    <location>
        <begin position="22"/>
        <end position="45"/>
    </location>
</feature>
<dbReference type="Gene3D" id="2.60.40.1910">
    <property type="match status" value="1"/>
</dbReference>
<feature type="domain" description="ERAP1-like C-terminal" evidence="16">
    <location>
        <begin position="566"/>
        <end position="879"/>
    </location>
</feature>
<proteinExistence type="inferred from homology"/>
<dbReference type="KEGG" id="age:AA314_00956"/>
<evidence type="ECO:0000256" key="9">
    <source>
        <dbReference type="PIRSR" id="PIRSR634016-1"/>
    </source>
</evidence>
<feature type="domain" description="Aminopeptidase N-like N-terminal" evidence="17">
    <location>
        <begin position="55"/>
        <end position="231"/>
    </location>
</feature>
<dbReference type="Pfam" id="PF17900">
    <property type="entry name" value="Peptidase_M1_N"/>
    <property type="match status" value="1"/>
</dbReference>
<dbReference type="InterPro" id="IPR001930">
    <property type="entry name" value="Peptidase_M1"/>
</dbReference>
<dbReference type="Proteomes" id="UP000035579">
    <property type="component" value="Chromosome"/>
</dbReference>
<dbReference type="Gene3D" id="1.10.390.10">
    <property type="entry name" value="Neutral Protease Domain 2"/>
    <property type="match status" value="1"/>
</dbReference>
<evidence type="ECO:0000256" key="3">
    <source>
        <dbReference type="ARBA" id="ARBA00022438"/>
    </source>
</evidence>
<dbReference type="GO" id="GO:0016020">
    <property type="term" value="C:membrane"/>
    <property type="evidence" value="ECO:0007669"/>
    <property type="project" value="TreeGrafter"/>
</dbReference>
<organism evidence="18 20">
    <name type="scientific">Archangium gephyra</name>
    <dbReference type="NCBI Taxonomy" id="48"/>
    <lineage>
        <taxon>Bacteria</taxon>
        <taxon>Pseudomonadati</taxon>
        <taxon>Myxococcota</taxon>
        <taxon>Myxococcia</taxon>
        <taxon>Myxococcales</taxon>
        <taxon>Cystobacterineae</taxon>
        <taxon>Archangiaceae</taxon>
        <taxon>Archangium</taxon>
    </lineage>
</organism>
<evidence type="ECO:0000256" key="5">
    <source>
        <dbReference type="ARBA" id="ARBA00022723"/>
    </source>
</evidence>
<keyword evidence="21" id="KW-1185">Reference proteome</keyword>
<dbReference type="GO" id="GO:0042277">
    <property type="term" value="F:peptide binding"/>
    <property type="evidence" value="ECO:0007669"/>
    <property type="project" value="TreeGrafter"/>
</dbReference>
<comment type="similarity">
    <text evidence="2 12">Belongs to the peptidase M1 family.</text>
</comment>
<dbReference type="InterPro" id="IPR042097">
    <property type="entry name" value="Aminopeptidase_N-like_N_sf"/>
</dbReference>
<feature type="domain" description="Peptidase M1 membrane alanine aminopeptidase" evidence="15">
    <location>
        <begin position="268"/>
        <end position="483"/>
    </location>
</feature>
<evidence type="ECO:0000256" key="8">
    <source>
        <dbReference type="ARBA" id="ARBA00023049"/>
    </source>
</evidence>